<evidence type="ECO:0008006" key="6">
    <source>
        <dbReference type="Google" id="ProtNLM"/>
    </source>
</evidence>
<dbReference type="PROSITE" id="PS51375">
    <property type="entry name" value="PPR"/>
    <property type="match status" value="1"/>
</dbReference>
<name>A0A9W7ZVD9_9FUNG</name>
<keyword evidence="2" id="KW-0175">Coiled coil</keyword>
<gene>
    <name evidence="4" type="ORF">H4219_005936</name>
</gene>
<protein>
    <recommendedName>
        <fullName evidence="6">Pentatricopeptide repeat-containing protein</fullName>
    </recommendedName>
</protein>
<dbReference type="Pfam" id="PF13812">
    <property type="entry name" value="PPR_3"/>
    <property type="match status" value="1"/>
</dbReference>
<evidence type="ECO:0000313" key="5">
    <source>
        <dbReference type="Proteomes" id="UP001150538"/>
    </source>
</evidence>
<evidence type="ECO:0000256" key="3">
    <source>
        <dbReference type="SAM" id="MobiDB-lite"/>
    </source>
</evidence>
<feature type="coiled-coil region" evidence="2">
    <location>
        <begin position="429"/>
        <end position="458"/>
    </location>
</feature>
<sequence>MSLRTTRPFVYQILRNGQRNFSQSKVAQASATVASGKSQDSVHHQQQAIHTSSITTATTASASVGGSVQKNIWKFREGVQKHQLPKAWTQFNIIMNKTIPPTNKADNSSADAPTASSGTIPLTSNDLQGLLRLMNLGKLKDYSDNTIQQYIKMTTQIVALMNKYGYTMNTITVNHLLSFFARIRSVDMVEQVWQRAVLNGVELDVRSYNNLINAYINSGDVNNYKKVWAIWETMKRDGNLDGVRPNVFTYNALIRLHGKLGDIKSAVEMFRLISRSGSDNTRGYDNMGTAMKPNIYTFNALLEAFGQNQRLEEARTLFNSYIITPKRHDKFKKLGLPIVSVGGGICTQPNQDTFHILIKHHAKNGEMEHVQYYLDLMASKSYFSHIKPTHQTLKLIFNREVAMKDFGFVINLTTWVKENLSIEPKMSMIESLERAWDRIQEKKAAEEQQKQIQATQKAALQHQIFSDNCMGSAAASIWKDTGYENVGSAEAPSSPEAKIAMD</sequence>
<dbReference type="InterPro" id="IPR011990">
    <property type="entry name" value="TPR-like_helical_dom_sf"/>
</dbReference>
<evidence type="ECO:0000256" key="1">
    <source>
        <dbReference type="PROSITE-ProRule" id="PRU00708"/>
    </source>
</evidence>
<dbReference type="Pfam" id="PF01535">
    <property type="entry name" value="PPR"/>
    <property type="match status" value="2"/>
</dbReference>
<accession>A0A9W7ZVD9</accession>
<dbReference type="Gene3D" id="1.25.40.10">
    <property type="entry name" value="Tetratricopeptide repeat domain"/>
    <property type="match status" value="2"/>
</dbReference>
<feature type="region of interest" description="Disordered" evidence="3">
    <location>
        <begin position="100"/>
        <end position="120"/>
    </location>
</feature>
<evidence type="ECO:0000313" key="4">
    <source>
        <dbReference type="EMBL" id="KAJ1911446.1"/>
    </source>
</evidence>
<dbReference type="PANTHER" id="PTHR47938:SF35">
    <property type="entry name" value="PENTATRICOPEPTIDE REPEAT-CONTAINING PROTEIN 4, MITOCHONDRIAL-RELATED"/>
    <property type="match status" value="1"/>
</dbReference>
<organism evidence="4 5">
    <name type="scientific">Mycoemilia scoparia</name>
    <dbReference type="NCBI Taxonomy" id="417184"/>
    <lineage>
        <taxon>Eukaryota</taxon>
        <taxon>Fungi</taxon>
        <taxon>Fungi incertae sedis</taxon>
        <taxon>Zoopagomycota</taxon>
        <taxon>Kickxellomycotina</taxon>
        <taxon>Kickxellomycetes</taxon>
        <taxon>Kickxellales</taxon>
        <taxon>Kickxellaceae</taxon>
        <taxon>Mycoemilia</taxon>
    </lineage>
</organism>
<dbReference type="AlphaFoldDB" id="A0A9W7ZVD9"/>
<dbReference type="EMBL" id="JANBPU010000448">
    <property type="protein sequence ID" value="KAJ1911446.1"/>
    <property type="molecule type" value="Genomic_DNA"/>
</dbReference>
<comment type="caution">
    <text evidence="4">The sequence shown here is derived from an EMBL/GenBank/DDBJ whole genome shotgun (WGS) entry which is preliminary data.</text>
</comment>
<dbReference type="OrthoDB" id="185373at2759"/>
<dbReference type="InterPro" id="IPR002885">
    <property type="entry name" value="PPR_rpt"/>
</dbReference>
<keyword evidence="5" id="KW-1185">Reference proteome</keyword>
<dbReference type="PANTHER" id="PTHR47938">
    <property type="entry name" value="RESPIRATORY COMPLEX I CHAPERONE (CIA84), PUTATIVE (AFU_ORTHOLOGUE AFUA_2G06020)-RELATED"/>
    <property type="match status" value="1"/>
</dbReference>
<feature type="repeat" description="PPR" evidence="1">
    <location>
        <begin position="246"/>
        <end position="280"/>
    </location>
</feature>
<proteinExistence type="predicted"/>
<dbReference type="GO" id="GO:0003729">
    <property type="term" value="F:mRNA binding"/>
    <property type="evidence" value="ECO:0007669"/>
    <property type="project" value="TreeGrafter"/>
</dbReference>
<dbReference type="Proteomes" id="UP001150538">
    <property type="component" value="Unassembled WGS sequence"/>
</dbReference>
<evidence type="ECO:0000256" key="2">
    <source>
        <dbReference type="SAM" id="Coils"/>
    </source>
</evidence>
<dbReference type="NCBIfam" id="TIGR00756">
    <property type="entry name" value="PPR"/>
    <property type="match status" value="2"/>
</dbReference>
<reference evidence="4" key="1">
    <citation type="submission" date="2022-07" db="EMBL/GenBank/DDBJ databases">
        <title>Phylogenomic reconstructions and comparative analyses of Kickxellomycotina fungi.</title>
        <authorList>
            <person name="Reynolds N.K."/>
            <person name="Stajich J.E."/>
            <person name="Barry K."/>
            <person name="Grigoriev I.V."/>
            <person name="Crous P."/>
            <person name="Smith M.E."/>
        </authorList>
    </citation>
    <scope>NUCLEOTIDE SEQUENCE</scope>
    <source>
        <strain evidence="4">NBRC 100468</strain>
    </source>
</reference>